<dbReference type="InterPro" id="IPR010998">
    <property type="entry name" value="Integrase_recombinase_N"/>
</dbReference>
<name>A0A644WX54_9ZZZZ</name>
<dbReference type="SUPFAM" id="SSF56349">
    <property type="entry name" value="DNA breaking-rejoining enzymes"/>
    <property type="match status" value="1"/>
</dbReference>
<sequence>MAVSLRIKNDIYHAVFRIVDQDGNSHQKSVSTKISATGHHKREAMKIAEKIVEKYQESKIDYKKILFSEWVEQWLEQKMLSIDTITYDGYKSYVINHILPYFSSQKCLLQNISPQDIQLYYKRKSECLSGKSLRNHHVVISGALNDALKKNLIPYNPATRVEIPKKKKFTANYYTAEQATNLLVALTNSDIGDVVTIALYYGMRRSEILGLKWGAIDFDAGNLEVKATVVRFSKVVEKEVTKTQSSNRTYPLLPLIRKMLLKRRSKQAEYRLLYGNEYKESEYVFTWPDGRSLLPDYVTRKFSEELQKHMLPQIRFHDLRHTTASLLIAQGFQLKDIQEWLGHGDIGTTANIYGHLDYKRKEVIGNGIDGILGLKKPS</sequence>
<dbReference type="Gene3D" id="1.10.150.130">
    <property type="match status" value="1"/>
</dbReference>
<evidence type="ECO:0000313" key="6">
    <source>
        <dbReference type="EMBL" id="MPM08402.1"/>
    </source>
</evidence>
<dbReference type="PANTHER" id="PTHR30349">
    <property type="entry name" value="PHAGE INTEGRASE-RELATED"/>
    <property type="match status" value="1"/>
</dbReference>
<dbReference type="EMBL" id="VSSQ01001446">
    <property type="protein sequence ID" value="MPM08402.1"/>
    <property type="molecule type" value="Genomic_DNA"/>
</dbReference>
<comment type="caution">
    <text evidence="6">The sequence shown here is derived from an EMBL/GenBank/DDBJ whole genome shotgun (WGS) entry which is preliminary data.</text>
</comment>
<reference evidence="6" key="1">
    <citation type="submission" date="2019-08" db="EMBL/GenBank/DDBJ databases">
        <authorList>
            <person name="Kucharzyk K."/>
            <person name="Murdoch R.W."/>
            <person name="Higgins S."/>
            <person name="Loffler F."/>
        </authorList>
    </citation>
    <scope>NUCLEOTIDE SEQUENCE</scope>
</reference>
<keyword evidence="2" id="KW-0238">DNA-binding</keyword>
<dbReference type="PROSITE" id="PS51900">
    <property type="entry name" value="CB"/>
    <property type="match status" value="1"/>
</dbReference>
<keyword evidence="3" id="KW-0233">DNA recombination</keyword>
<dbReference type="InterPro" id="IPR050090">
    <property type="entry name" value="Tyrosine_recombinase_XerCD"/>
</dbReference>
<dbReference type="AlphaFoldDB" id="A0A644WX54"/>
<dbReference type="InterPro" id="IPR011010">
    <property type="entry name" value="DNA_brk_join_enz"/>
</dbReference>
<dbReference type="InterPro" id="IPR013762">
    <property type="entry name" value="Integrase-like_cat_sf"/>
</dbReference>
<dbReference type="Gene3D" id="1.10.443.10">
    <property type="entry name" value="Intergrase catalytic core"/>
    <property type="match status" value="1"/>
</dbReference>
<evidence type="ECO:0000256" key="3">
    <source>
        <dbReference type="ARBA" id="ARBA00023172"/>
    </source>
</evidence>
<dbReference type="CDD" id="cd01189">
    <property type="entry name" value="INT_ICEBs1_C_like"/>
    <property type="match status" value="1"/>
</dbReference>
<proteinExistence type="predicted"/>
<dbReference type="InterPro" id="IPR044068">
    <property type="entry name" value="CB"/>
</dbReference>
<dbReference type="InterPro" id="IPR004107">
    <property type="entry name" value="Integrase_SAM-like_N"/>
</dbReference>
<dbReference type="PANTHER" id="PTHR30349:SF41">
    <property type="entry name" value="INTEGRASE_RECOMBINASE PROTEIN MJ0367-RELATED"/>
    <property type="match status" value="1"/>
</dbReference>
<dbReference type="GO" id="GO:0015074">
    <property type="term" value="P:DNA integration"/>
    <property type="evidence" value="ECO:0007669"/>
    <property type="project" value="UniProtKB-KW"/>
</dbReference>
<dbReference type="GO" id="GO:0006310">
    <property type="term" value="P:DNA recombination"/>
    <property type="evidence" value="ECO:0007669"/>
    <property type="project" value="UniProtKB-KW"/>
</dbReference>
<dbReference type="GO" id="GO:0003677">
    <property type="term" value="F:DNA binding"/>
    <property type="evidence" value="ECO:0007669"/>
    <property type="project" value="UniProtKB-KW"/>
</dbReference>
<dbReference type="PROSITE" id="PS51898">
    <property type="entry name" value="TYR_RECOMBINASE"/>
    <property type="match status" value="1"/>
</dbReference>
<feature type="domain" description="Core-binding (CB)" evidence="5">
    <location>
        <begin position="65"/>
        <end position="148"/>
    </location>
</feature>
<feature type="domain" description="Tyr recombinase" evidence="4">
    <location>
        <begin position="169"/>
        <end position="366"/>
    </location>
</feature>
<keyword evidence="1" id="KW-0229">DNA integration</keyword>
<evidence type="ECO:0000259" key="4">
    <source>
        <dbReference type="PROSITE" id="PS51898"/>
    </source>
</evidence>
<organism evidence="6">
    <name type="scientific">bioreactor metagenome</name>
    <dbReference type="NCBI Taxonomy" id="1076179"/>
    <lineage>
        <taxon>unclassified sequences</taxon>
        <taxon>metagenomes</taxon>
        <taxon>ecological metagenomes</taxon>
    </lineage>
</organism>
<evidence type="ECO:0000256" key="1">
    <source>
        <dbReference type="ARBA" id="ARBA00022908"/>
    </source>
</evidence>
<gene>
    <name evidence="6" type="primary">xerC_68</name>
    <name evidence="6" type="ORF">SDC9_54714</name>
</gene>
<dbReference type="Pfam" id="PF00589">
    <property type="entry name" value="Phage_integrase"/>
    <property type="match status" value="1"/>
</dbReference>
<dbReference type="InterPro" id="IPR002104">
    <property type="entry name" value="Integrase_catalytic"/>
</dbReference>
<evidence type="ECO:0000259" key="5">
    <source>
        <dbReference type="PROSITE" id="PS51900"/>
    </source>
</evidence>
<dbReference type="Pfam" id="PF14659">
    <property type="entry name" value="Phage_int_SAM_3"/>
    <property type="match status" value="1"/>
</dbReference>
<accession>A0A644WX54</accession>
<evidence type="ECO:0000256" key="2">
    <source>
        <dbReference type="ARBA" id="ARBA00023125"/>
    </source>
</evidence>
<protein>
    <submittedName>
        <fullName evidence="6">Tyrosine recombinase XerC</fullName>
    </submittedName>
</protein>